<evidence type="ECO:0000313" key="3">
    <source>
        <dbReference type="Proteomes" id="UP000714915"/>
    </source>
</evidence>
<sequence>MKKLSTKIASIFAIFFFVLFSAFPVAQLYPVAAQSDGLLCDIFPFLKGLRFASGLCTTGGIEEQGSSAIDTALQLFSFGVSLIFVGIIAVAIFVIIKSALKYIQSEGDESKVEEATKAIKNVFIGIGALIIGIIGLVIILSLANSSAGGELIPDVQDPTDILN</sequence>
<keyword evidence="1" id="KW-0812">Transmembrane</keyword>
<accession>A0A955LAW0</accession>
<name>A0A955LAW0_9BACT</name>
<feature type="transmembrane region" description="Helical" evidence="1">
    <location>
        <begin position="121"/>
        <end position="143"/>
    </location>
</feature>
<proteinExistence type="predicted"/>
<reference evidence="2" key="2">
    <citation type="journal article" date="2021" name="Microbiome">
        <title>Successional dynamics and alternative stable states in a saline activated sludge microbial community over 9 years.</title>
        <authorList>
            <person name="Wang Y."/>
            <person name="Ye J."/>
            <person name="Ju F."/>
            <person name="Liu L."/>
            <person name="Boyd J.A."/>
            <person name="Deng Y."/>
            <person name="Parks D.H."/>
            <person name="Jiang X."/>
            <person name="Yin X."/>
            <person name="Woodcroft B.J."/>
            <person name="Tyson G.W."/>
            <person name="Hugenholtz P."/>
            <person name="Polz M.F."/>
            <person name="Zhang T."/>
        </authorList>
    </citation>
    <scope>NUCLEOTIDE SEQUENCE</scope>
    <source>
        <strain evidence="2">HKST-UBA09</strain>
    </source>
</reference>
<protein>
    <submittedName>
        <fullName evidence="2">Uncharacterized protein</fullName>
    </submittedName>
</protein>
<keyword evidence="1" id="KW-0472">Membrane</keyword>
<evidence type="ECO:0000313" key="2">
    <source>
        <dbReference type="EMBL" id="MCA9387173.1"/>
    </source>
</evidence>
<evidence type="ECO:0000256" key="1">
    <source>
        <dbReference type="SAM" id="Phobius"/>
    </source>
</evidence>
<comment type="caution">
    <text evidence="2">The sequence shown here is derived from an EMBL/GenBank/DDBJ whole genome shotgun (WGS) entry which is preliminary data.</text>
</comment>
<organism evidence="2 3">
    <name type="scientific">Candidatus Dojkabacteria bacterium</name>
    <dbReference type="NCBI Taxonomy" id="2099670"/>
    <lineage>
        <taxon>Bacteria</taxon>
        <taxon>Candidatus Dojkabacteria</taxon>
    </lineage>
</organism>
<dbReference type="EMBL" id="JAGQLF010000059">
    <property type="protein sequence ID" value="MCA9387173.1"/>
    <property type="molecule type" value="Genomic_DNA"/>
</dbReference>
<keyword evidence="1" id="KW-1133">Transmembrane helix</keyword>
<gene>
    <name evidence="2" type="ORF">KC669_04020</name>
</gene>
<feature type="transmembrane region" description="Helical" evidence="1">
    <location>
        <begin position="75"/>
        <end position="100"/>
    </location>
</feature>
<dbReference type="Proteomes" id="UP000714915">
    <property type="component" value="Unassembled WGS sequence"/>
</dbReference>
<dbReference type="AlphaFoldDB" id="A0A955LAW0"/>
<reference evidence="2" key="1">
    <citation type="submission" date="2020-04" db="EMBL/GenBank/DDBJ databases">
        <authorList>
            <person name="Zhang T."/>
        </authorList>
    </citation>
    <scope>NUCLEOTIDE SEQUENCE</scope>
    <source>
        <strain evidence="2">HKST-UBA09</strain>
    </source>
</reference>